<sequence>MALDAPDHAHHDARRRIARDCLLECARQISRVLTAIYDNELRPFGINAHQFTLLALLMEHGPLSRADLGRRSHHDRPMLTKNVEPLVSRGWVREGFLAGDGRSRPLSLTPQGSALLDRAVSSWSIAQTRAKDLLGEAGVNALINATGESFCPGASTS</sequence>
<dbReference type="Gene3D" id="1.10.10.10">
    <property type="entry name" value="Winged helix-like DNA-binding domain superfamily/Winged helix DNA-binding domain"/>
    <property type="match status" value="1"/>
</dbReference>
<gene>
    <name evidence="2" type="ORF">LMG29739_00056</name>
</gene>
<dbReference type="SMART" id="SM00347">
    <property type="entry name" value="HTH_MARR"/>
    <property type="match status" value="1"/>
</dbReference>
<dbReference type="EMBL" id="CADIKF010000001">
    <property type="protein sequence ID" value="CAB3745914.1"/>
    <property type="molecule type" value="Genomic_DNA"/>
</dbReference>
<protein>
    <recommendedName>
        <fullName evidence="1">HTH marR-type domain-containing protein</fullName>
    </recommendedName>
</protein>
<dbReference type="GO" id="GO:0006950">
    <property type="term" value="P:response to stress"/>
    <property type="evidence" value="ECO:0007669"/>
    <property type="project" value="TreeGrafter"/>
</dbReference>
<dbReference type="Proteomes" id="UP000494329">
    <property type="component" value="Unassembled WGS sequence"/>
</dbReference>
<dbReference type="PROSITE" id="PS50995">
    <property type="entry name" value="HTH_MARR_2"/>
    <property type="match status" value="1"/>
</dbReference>
<dbReference type="AlphaFoldDB" id="A0A6J5CY73"/>
<dbReference type="PANTHER" id="PTHR33164:SF105">
    <property type="entry name" value="TRANSCRIPTIONAL REPRESSOR PROTEIN-RELATED"/>
    <property type="match status" value="1"/>
</dbReference>
<dbReference type="InterPro" id="IPR039422">
    <property type="entry name" value="MarR/SlyA-like"/>
</dbReference>
<dbReference type="InterPro" id="IPR036390">
    <property type="entry name" value="WH_DNA-bd_sf"/>
</dbReference>
<dbReference type="Pfam" id="PF12802">
    <property type="entry name" value="MarR_2"/>
    <property type="match status" value="1"/>
</dbReference>
<accession>A0A6J5CY73</accession>
<reference evidence="2 3" key="1">
    <citation type="submission" date="2020-04" db="EMBL/GenBank/DDBJ databases">
        <authorList>
            <person name="De Canck E."/>
        </authorList>
    </citation>
    <scope>NUCLEOTIDE SEQUENCE [LARGE SCALE GENOMIC DNA]</scope>
    <source>
        <strain evidence="2 3">LMG 29739</strain>
    </source>
</reference>
<dbReference type="PANTHER" id="PTHR33164">
    <property type="entry name" value="TRANSCRIPTIONAL REGULATOR, MARR FAMILY"/>
    <property type="match status" value="1"/>
</dbReference>
<feature type="domain" description="HTH marR-type" evidence="1">
    <location>
        <begin position="19"/>
        <end position="151"/>
    </location>
</feature>
<dbReference type="SUPFAM" id="SSF46785">
    <property type="entry name" value="Winged helix' DNA-binding domain"/>
    <property type="match status" value="1"/>
</dbReference>
<evidence type="ECO:0000313" key="3">
    <source>
        <dbReference type="Proteomes" id="UP000494329"/>
    </source>
</evidence>
<name>A0A6J5CY73_9BURK</name>
<dbReference type="InterPro" id="IPR036388">
    <property type="entry name" value="WH-like_DNA-bd_sf"/>
</dbReference>
<evidence type="ECO:0000313" key="2">
    <source>
        <dbReference type="EMBL" id="CAB3745914.1"/>
    </source>
</evidence>
<dbReference type="InterPro" id="IPR000835">
    <property type="entry name" value="HTH_MarR-typ"/>
</dbReference>
<evidence type="ECO:0000259" key="1">
    <source>
        <dbReference type="PROSITE" id="PS50995"/>
    </source>
</evidence>
<dbReference type="GO" id="GO:0003700">
    <property type="term" value="F:DNA-binding transcription factor activity"/>
    <property type="evidence" value="ECO:0007669"/>
    <property type="project" value="InterPro"/>
</dbReference>
<proteinExistence type="predicted"/>
<keyword evidence="3" id="KW-1185">Reference proteome</keyword>
<organism evidence="2 3">
    <name type="scientific">Paraburkholderia solisilvae</name>
    <dbReference type="NCBI Taxonomy" id="624376"/>
    <lineage>
        <taxon>Bacteria</taxon>
        <taxon>Pseudomonadati</taxon>
        <taxon>Pseudomonadota</taxon>
        <taxon>Betaproteobacteria</taxon>
        <taxon>Burkholderiales</taxon>
        <taxon>Burkholderiaceae</taxon>
        <taxon>Paraburkholderia</taxon>
    </lineage>
</organism>